<reference evidence="1 2" key="2">
    <citation type="journal article" date="2022" name="Mol. Ecol. Resour.">
        <title>The genomes of chicory, endive, great burdock and yacon provide insights into Asteraceae paleo-polyploidization history and plant inulin production.</title>
        <authorList>
            <person name="Fan W."/>
            <person name="Wang S."/>
            <person name="Wang H."/>
            <person name="Wang A."/>
            <person name="Jiang F."/>
            <person name="Liu H."/>
            <person name="Zhao H."/>
            <person name="Xu D."/>
            <person name="Zhang Y."/>
        </authorList>
    </citation>
    <scope>NUCLEOTIDE SEQUENCE [LARGE SCALE GENOMIC DNA]</scope>
    <source>
        <strain evidence="2">cv. Niubang</strain>
    </source>
</reference>
<sequence>MAGGYSCSSGAWQADDDILPADLPQPNSYRLFFMRVTVEFNNPGGRHTTRIVKDLSVQIDESMGLTREAWDLIRDVLNQMGSPVSAIGETIAQLTCCALQMVKDPANAGRLVLPMEALVTCVADESEEVVVAEAAECAVCLVEMTVGSVGSRLGCMHVFHESCIGEWFTYNRSCPVCRYS</sequence>
<gene>
    <name evidence="1" type="ORF">L6452_07053</name>
</gene>
<proteinExistence type="predicted"/>
<accession>A0ACB9EKF5</accession>
<keyword evidence="2" id="KW-1185">Reference proteome</keyword>
<reference evidence="2" key="1">
    <citation type="journal article" date="2022" name="Mol. Ecol. Resour.">
        <title>The genomes of chicory, endive, great burdock and yacon provide insights into Asteraceae palaeo-polyploidization history and plant inulin production.</title>
        <authorList>
            <person name="Fan W."/>
            <person name="Wang S."/>
            <person name="Wang H."/>
            <person name="Wang A."/>
            <person name="Jiang F."/>
            <person name="Liu H."/>
            <person name="Zhao H."/>
            <person name="Xu D."/>
            <person name="Zhang Y."/>
        </authorList>
    </citation>
    <scope>NUCLEOTIDE SEQUENCE [LARGE SCALE GENOMIC DNA]</scope>
    <source>
        <strain evidence="2">cv. Niubang</strain>
    </source>
</reference>
<evidence type="ECO:0000313" key="1">
    <source>
        <dbReference type="EMBL" id="KAI3759322.1"/>
    </source>
</evidence>
<name>A0ACB9EKF5_ARCLA</name>
<comment type="caution">
    <text evidence="1">The sequence shown here is derived from an EMBL/GenBank/DDBJ whole genome shotgun (WGS) entry which is preliminary data.</text>
</comment>
<organism evidence="1 2">
    <name type="scientific">Arctium lappa</name>
    <name type="common">Greater burdock</name>
    <name type="synonym">Lappa major</name>
    <dbReference type="NCBI Taxonomy" id="4217"/>
    <lineage>
        <taxon>Eukaryota</taxon>
        <taxon>Viridiplantae</taxon>
        <taxon>Streptophyta</taxon>
        <taxon>Embryophyta</taxon>
        <taxon>Tracheophyta</taxon>
        <taxon>Spermatophyta</taxon>
        <taxon>Magnoliopsida</taxon>
        <taxon>eudicotyledons</taxon>
        <taxon>Gunneridae</taxon>
        <taxon>Pentapetalae</taxon>
        <taxon>asterids</taxon>
        <taxon>campanulids</taxon>
        <taxon>Asterales</taxon>
        <taxon>Asteraceae</taxon>
        <taxon>Carduoideae</taxon>
        <taxon>Cardueae</taxon>
        <taxon>Arctiinae</taxon>
        <taxon>Arctium</taxon>
    </lineage>
</organism>
<evidence type="ECO:0000313" key="2">
    <source>
        <dbReference type="Proteomes" id="UP001055879"/>
    </source>
</evidence>
<dbReference type="EMBL" id="CM042048">
    <property type="protein sequence ID" value="KAI3759322.1"/>
    <property type="molecule type" value="Genomic_DNA"/>
</dbReference>
<dbReference type="Proteomes" id="UP001055879">
    <property type="component" value="Linkage Group LG02"/>
</dbReference>
<protein>
    <submittedName>
        <fullName evidence="1">Uncharacterized protein</fullName>
    </submittedName>
</protein>